<dbReference type="Proteomes" id="UP001172386">
    <property type="component" value="Unassembled WGS sequence"/>
</dbReference>
<evidence type="ECO:0000313" key="2">
    <source>
        <dbReference type="Proteomes" id="UP001172386"/>
    </source>
</evidence>
<reference evidence="1" key="1">
    <citation type="submission" date="2022-10" db="EMBL/GenBank/DDBJ databases">
        <title>Culturing micro-colonial fungi from biological soil crusts in the Mojave desert and describing Neophaeococcomyces mojavensis, and introducing the new genera and species Taxawa tesnikishii.</title>
        <authorList>
            <person name="Kurbessoian T."/>
            <person name="Stajich J.E."/>
        </authorList>
    </citation>
    <scope>NUCLEOTIDE SEQUENCE</scope>
    <source>
        <strain evidence="1">JES_112</strain>
    </source>
</reference>
<dbReference type="EMBL" id="JAPDRQ010000037">
    <property type="protein sequence ID" value="KAJ9659710.1"/>
    <property type="molecule type" value="Genomic_DNA"/>
</dbReference>
<sequence length="183" mass="20059">MAVLSAMRYCLGDASDLTNLWLAFFFMPFGLFFDFFDGKVARWRKKSSLMGQELDSLADLISFGVAPASVGFALGLRTNLDQIILSFYVLCGLTRLARFNVTVAMLPKDKTGKSKYFEGTPIPFACLTSSAIMATFTAMDMIHDKLPLGLALGGTLLEFHPVALLFVLNGCLMVSKTLHVPKP</sequence>
<dbReference type="EC" id="2.7.8.8" evidence="1"/>
<accession>A0ACC3AD43</accession>
<proteinExistence type="predicted"/>
<keyword evidence="1" id="KW-0808">Transferase</keyword>
<keyword evidence="2" id="KW-1185">Reference proteome</keyword>
<name>A0ACC3AD43_9EURO</name>
<gene>
    <name evidence="1" type="primary">CHO1</name>
    <name evidence="1" type="ORF">H2198_002958</name>
</gene>
<evidence type="ECO:0000313" key="1">
    <source>
        <dbReference type="EMBL" id="KAJ9659710.1"/>
    </source>
</evidence>
<organism evidence="1 2">
    <name type="scientific">Neophaeococcomyces mojaviensis</name>
    <dbReference type="NCBI Taxonomy" id="3383035"/>
    <lineage>
        <taxon>Eukaryota</taxon>
        <taxon>Fungi</taxon>
        <taxon>Dikarya</taxon>
        <taxon>Ascomycota</taxon>
        <taxon>Pezizomycotina</taxon>
        <taxon>Eurotiomycetes</taxon>
        <taxon>Chaetothyriomycetidae</taxon>
        <taxon>Chaetothyriales</taxon>
        <taxon>Chaetothyriales incertae sedis</taxon>
        <taxon>Neophaeococcomyces</taxon>
    </lineage>
</organism>
<protein>
    <submittedName>
        <fullName evidence="1">CDP-diacylglycerol-serine O-phosphatidyltransferase</fullName>
        <ecNumber evidence="1">2.7.8.8</ecNumber>
    </submittedName>
</protein>
<comment type="caution">
    <text evidence="1">The sequence shown here is derived from an EMBL/GenBank/DDBJ whole genome shotgun (WGS) entry which is preliminary data.</text>
</comment>